<keyword evidence="4" id="KW-0945">Host-virus interaction</keyword>
<evidence type="ECO:0000256" key="5">
    <source>
        <dbReference type="ARBA" id="ARBA00022707"/>
    </source>
</evidence>
<dbReference type="GO" id="GO:0005525">
    <property type="term" value="F:GTP binding"/>
    <property type="evidence" value="ECO:0007669"/>
    <property type="project" value="InterPro"/>
</dbReference>
<keyword evidence="10 11" id="KW-0449">Lipoprotein</keyword>
<evidence type="ECO:0000256" key="4">
    <source>
        <dbReference type="ARBA" id="ARBA00022581"/>
    </source>
</evidence>
<protein>
    <recommendedName>
        <fullName evidence="2 11">Protein Nef</fullName>
    </recommendedName>
</protein>
<keyword evidence="3" id="KW-1032">Host cell membrane</keyword>
<reference evidence="13 14" key="1">
    <citation type="journal article" date="2001" name="AIDS Res. Hum. Retroviruses">
        <title>Natural infection of wild-born mandrills (Mandrillus sphinx) with two different types of simian immunodeficiency virus.</title>
        <authorList>
            <person name="Takehisa J."/>
            <person name="Harada Y."/>
            <person name="Ndembi N."/>
            <person name="Mboudjeka I."/>
            <person name="Taniguchi Y."/>
            <person name="Ngansop C."/>
            <person name="Kuate S."/>
            <person name="Zekeng L."/>
            <person name="Ibuki K."/>
            <person name="Shimada T."/>
            <person name="Bikandou B."/>
            <person name="Yamaguchi-Kabata Y."/>
            <person name="Miura T."/>
            <person name="Ikeda M."/>
            <person name="Ichimura H."/>
            <person name="Kaptue L."/>
            <person name="Hayami M."/>
        </authorList>
    </citation>
    <scope>NUCLEOTIDE SEQUENCE [LARGE SCALE GENOMIC DNA]</scope>
    <source>
        <strain evidence="13">SIVmnd-2</strain>
    </source>
</reference>
<evidence type="ECO:0000256" key="10">
    <source>
        <dbReference type="ARBA" id="ARBA00023288"/>
    </source>
</evidence>
<dbReference type="RefSeq" id="NP_758893.1">
    <property type="nucleotide sequence ID" value="NC_004455.1"/>
</dbReference>
<comment type="similarity">
    <text evidence="1 11">Belongs to the lentivirus primate group Nef protein family.</text>
</comment>
<dbReference type="KEGG" id="vg:956109"/>
<evidence type="ECO:0000313" key="13">
    <source>
        <dbReference type="EMBL" id="AAN85713.1"/>
    </source>
</evidence>
<dbReference type="OrthoDB" id="21501at10239"/>
<evidence type="ECO:0000256" key="9">
    <source>
        <dbReference type="ARBA" id="ARBA00023280"/>
    </source>
</evidence>
<dbReference type="Pfam" id="PF00469">
    <property type="entry name" value="F-protein"/>
    <property type="match status" value="1"/>
</dbReference>
<keyword evidence="9 11" id="KW-0899">Viral immunoevasion</keyword>
<evidence type="ECO:0000256" key="1">
    <source>
        <dbReference type="ARBA" id="ARBA00006933"/>
    </source>
</evidence>
<dbReference type="EMBL" id="AF367411">
    <property type="protein sequence ID" value="AAN85713.1"/>
    <property type="molecule type" value="Genomic_DNA"/>
</dbReference>
<organism evidence="13 14">
    <name type="scientific">Simian immunodeficiency virus SIV-mnd 2</name>
    <dbReference type="NCBI Taxonomy" id="159122"/>
    <lineage>
        <taxon>Viruses</taxon>
        <taxon>Riboviria</taxon>
        <taxon>Pararnavirae</taxon>
        <taxon>Artverviricota</taxon>
        <taxon>Revtraviricetes</taxon>
        <taxon>Ortervirales</taxon>
        <taxon>Retroviridae</taxon>
        <taxon>Orthoretrovirinae</taxon>
        <taxon>Lentivirus</taxon>
        <taxon>Lentivirus simimdef</taxon>
        <taxon>Simian immunodeficiency virus</taxon>
    </lineage>
</organism>
<dbReference type="Proteomes" id="UP000204000">
    <property type="component" value="Segment"/>
</dbReference>
<sequence>MGGKSSKQQEEKYLKYYKAMRRGYGAEGTNGDYQQLHASEPLLGALSTSQEEFDREQKSSSTDEEEETGFPVYPQCPVREPTYKDLVDMPHFLKEKGGLEGIWHSKRREEILDLYAQNEWGFIPTWQSYTDGPGIRYPKTFRFLFKLCPVAVPPDQENNECNKLLQSSQLGIQEESLGREASVEV</sequence>
<evidence type="ECO:0000256" key="3">
    <source>
        <dbReference type="ARBA" id="ARBA00022511"/>
    </source>
</evidence>
<dbReference type="InterPro" id="IPR001558">
    <property type="entry name" value="HIV_Nef"/>
</dbReference>
<dbReference type="SUPFAM" id="SSF55671">
    <property type="entry name" value="Regulatory factor Nef"/>
    <property type="match status" value="1"/>
</dbReference>
<evidence type="ECO:0000256" key="8">
    <source>
        <dbReference type="ARBA" id="ARBA00023136"/>
    </source>
</evidence>
<feature type="region of interest" description="Disordered" evidence="12">
    <location>
        <begin position="28"/>
        <end position="74"/>
    </location>
</feature>
<evidence type="ECO:0000256" key="11">
    <source>
        <dbReference type="RuleBase" id="RU000344"/>
    </source>
</evidence>
<gene>
    <name evidence="13" type="primary">nef</name>
</gene>
<dbReference type="GeneID" id="956109"/>
<evidence type="ECO:0000256" key="12">
    <source>
        <dbReference type="SAM" id="MobiDB-lite"/>
    </source>
</evidence>
<keyword evidence="8" id="KW-0472">Membrane</keyword>
<evidence type="ECO:0000313" key="14">
    <source>
        <dbReference type="Proteomes" id="UP000204000"/>
    </source>
</evidence>
<name>Q8AII3_SIV</name>
<keyword evidence="6" id="KW-1043">Host membrane</keyword>
<proteinExistence type="inferred from homology"/>
<evidence type="ECO:0000256" key="7">
    <source>
        <dbReference type="ARBA" id="ARBA00023026"/>
    </source>
</evidence>
<keyword evidence="5 11" id="KW-0519">Myristate</keyword>
<dbReference type="Gene3D" id="3.30.62.10">
    <property type="entry name" value="Nef Regulatory Factor"/>
    <property type="match status" value="1"/>
</dbReference>
<evidence type="ECO:0000256" key="6">
    <source>
        <dbReference type="ARBA" id="ARBA00022870"/>
    </source>
</evidence>
<evidence type="ECO:0000256" key="2">
    <source>
        <dbReference type="ARBA" id="ARBA00013526"/>
    </source>
</evidence>
<dbReference type="InterPro" id="IPR027481">
    <property type="entry name" value="HIV-1_Nef_core_sf"/>
</dbReference>
<accession>Q8AII3</accession>
<keyword evidence="7 11" id="KW-0843">Virulence</keyword>